<dbReference type="PANTHER" id="PTHR30589">
    <property type="entry name" value="PROLIPOPROTEIN DIACYLGLYCERYL TRANSFERASE"/>
    <property type="match status" value="1"/>
</dbReference>
<evidence type="ECO:0000313" key="9">
    <source>
        <dbReference type="Proteomes" id="UP000199245"/>
    </source>
</evidence>
<dbReference type="GO" id="GO:0005886">
    <property type="term" value="C:plasma membrane"/>
    <property type="evidence" value="ECO:0007669"/>
    <property type="project" value="InterPro"/>
</dbReference>
<keyword evidence="4 7" id="KW-0812">Transmembrane</keyword>
<feature type="transmembrane region" description="Helical" evidence="7">
    <location>
        <begin position="102"/>
        <end position="121"/>
    </location>
</feature>
<keyword evidence="3 8" id="KW-0808">Transferase</keyword>
<feature type="transmembrane region" description="Helical" evidence="7">
    <location>
        <begin position="6"/>
        <end position="26"/>
    </location>
</feature>
<dbReference type="EMBL" id="FMZW01000037">
    <property type="protein sequence ID" value="SDE86126.1"/>
    <property type="molecule type" value="Genomic_DNA"/>
</dbReference>
<accession>A0A1G7GDB5</accession>
<name>A0A1G7GDB5_9BRAD</name>
<sequence length="239" mass="26193">MSGAELHAVFDVAAWGAAALAMWWLSRRRGLQFPRQSFELPYIAALVFGAGIGAYIFGTLNLWFSGMSGVARSVEGALAGGIVAMELYKWRHGISLRTGARFALPLAIGVTVGRLGCYFAGLEDFTYGTPTTLPWGHDFGDGVLRHPVQLYESLAMAGFAAFYVWAVLNRNAAVITNGFYLVLFYYGLQRFLWEFIKPYGALIGPFSLFHLLSLFVMIYAAVMLATAPNVSLKHERAAA</sequence>
<keyword evidence="8" id="KW-0449">Lipoprotein</keyword>
<comment type="similarity">
    <text evidence="1">Belongs to the Lgt family.</text>
</comment>
<keyword evidence="5 7" id="KW-1133">Transmembrane helix</keyword>
<keyword evidence="6 7" id="KW-0472">Membrane</keyword>
<dbReference type="Proteomes" id="UP000199245">
    <property type="component" value="Unassembled WGS sequence"/>
</dbReference>
<evidence type="ECO:0000256" key="3">
    <source>
        <dbReference type="ARBA" id="ARBA00022679"/>
    </source>
</evidence>
<proteinExistence type="inferred from homology"/>
<feature type="transmembrane region" description="Helical" evidence="7">
    <location>
        <begin position="208"/>
        <end position="227"/>
    </location>
</feature>
<evidence type="ECO:0000256" key="7">
    <source>
        <dbReference type="SAM" id="Phobius"/>
    </source>
</evidence>
<evidence type="ECO:0000313" key="8">
    <source>
        <dbReference type="EMBL" id="SDE86126.1"/>
    </source>
</evidence>
<feature type="transmembrane region" description="Helical" evidence="7">
    <location>
        <begin position="148"/>
        <end position="165"/>
    </location>
</feature>
<dbReference type="AlphaFoldDB" id="A0A1G7GDB5"/>
<gene>
    <name evidence="8" type="ORF">SAMN05216337_103747</name>
</gene>
<evidence type="ECO:0000256" key="4">
    <source>
        <dbReference type="ARBA" id="ARBA00022692"/>
    </source>
</evidence>
<organism evidence="8 9">
    <name type="scientific">Bradyrhizobium brasilense</name>
    <dbReference type="NCBI Taxonomy" id="1419277"/>
    <lineage>
        <taxon>Bacteria</taxon>
        <taxon>Pseudomonadati</taxon>
        <taxon>Pseudomonadota</taxon>
        <taxon>Alphaproteobacteria</taxon>
        <taxon>Hyphomicrobiales</taxon>
        <taxon>Nitrobacteraceae</taxon>
        <taxon>Bradyrhizobium</taxon>
    </lineage>
</organism>
<feature type="transmembrane region" description="Helical" evidence="7">
    <location>
        <begin position="172"/>
        <end position="188"/>
    </location>
</feature>
<evidence type="ECO:0000256" key="2">
    <source>
        <dbReference type="ARBA" id="ARBA00022475"/>
    </source>
</evidence>
<dbReference type="GO" id="GO:0042158">
    <property type="term" value="P:lipoprotein biosynthetic process"/>
    <property type="evidence" value="ECO:0007669"/>
    <property type="project" value="InterPro"/>
</dbReference>
<reference evidence="8 9" key="1">
    <citation type="submission" date="2016-10" db="EMBL/GenBank/DDBJ databases">
        <authorList>
            <person name="de Groot N.N."/>
        </authorList>
    </citation>
    <scope>NUCLEOTIDE SEQUENCE [LARGE SCALE GENOMIC DNA]</scope>
    <source>
        <strain evidence="8 9">R5</strain>
    </source>
</reference>
<protein>
    <submittedName>
        <fullName evidence="8">Prolipoprotein diacylglyceryltransferase</fullName>
    </submittedName>
</protein>
<evidence type="ECO:0000256" key="5">
    <source>
        <dbReference type="ARBA" id="ARBA00022989"/>
    </source>
</evidence>
<dbReference type="PANTHER" id="PTHR30589:SF0">
    <property type="entry name" value="PHOSPHATIDYLGLYCEROL--PROLIPOPROTEIN DIACYLGLYCERYL TRANSFERASE"/>
    <property type="match status" value="1"/>
</dbReference>
<keyword evidence="2" id="KW-1003">Cell membrane</keyword>
<dbReference type="Pfam" id="PF01790">
    <property type="entry name" value="LGT"/>
    <property type="match status" value="1"/>
</dbReference>
<dbReference type="InterPro" id="IPR001640">
    <property type="entry name" value="Lgt"/>
</dbReference>
<dbReference type="GO" id="GO:0008961">
    <property type="term" value="F:phosphatidylglycerol-prolipoprotein diacylglyceryl transferase activity"/>
    <property type="evidence" value="ECO:0007669"/>
    <property type="project" value="InterPro"/>
</dbReference>
<evidence type="ECO:0000256" key="6">
    <source>
        <dbReference type="ARBA" id="ARBA00023136"/>
    </source>
</evidence>
<dbReference type="RefSeq" id="WP_092087818.1">
    <property type="nucleotide sequence ID" value="NZ_FMZW01000037.1"/>
</dbReference>
<evidence type="ECO:0000256" key="1">
    <source>
        <dbReference type="ARBA" id="ARBA00007150"/>
    </source>
</evidence>
<feature type="transmembrane region" description="Helical" evidence="7">
    <location>
        <begin position="38"/>
        <end position="58"/>
    </location>
</feature>